<dbReference type="SUPFAM" id="SSF56399">
    <property type="entry name" value="ADP-ribosylation"/>
    <property type="match status" value="1"/>
</dbReference>
<dbReference type="InterPro" id="IPR023214">
    <property type="entry name" value="HAD_sf"/>
</dbReference>
<dbReference type="CDD" id="cd02603">
    <property type="entry name" value="HAD_sEH-N_like"/>
    <property type="match status" value="1"/>
</dbReference>
<comment type="caution">
    <text evidence="1">The sequence shown here is derived from an EMBL/GenBank/DDBJ whole genome shotgun (WGS) entry which is preliminary data.</text>
</comment>
<dbReference type="SUPFAM" id="SSF56784">
    <property type="entry name" value="HAD-like"/>
    <property type="match status" value="1"/>
</dbReference>
<evidence type="ECO:0000313" key="2">
    <source>
        <dbReference type="Proteomes" id="UP000226079"/>
    </source>
</evidence>
<dbReference type="InterPro" id="IPR009297">
    <property type="entry name" value="DUF952"/>
</dbReference>
<organism evidence="1 2">
    <name type="scientific">Propionicimonas paludicola</name>
    <dbReference type="NCBI Taxonomy" id="185243"/>
    <lineage>
        <taxon>Bacteria</taxon>
        <taxon>Bacillati</taxon>
        <taxon>Actinomycetota</taxon>
        <taxon>Actinomycetes</taxon>
        <taxon>Propionibacteriales</taxon>
        <taxon>Nocardioidaceae</taxon>
        <taxon>Propionicimonas</taxon>
    </lineage>
</organism>
<dbReference type="Pfam" id="PF00702">
    <property type="entry name" value="Hydrolase"/>
    <property type="match status" value="1"/>
</dbReference>
<dbReference type="NCBIfam" id="TIGR01509">
    <property type="entry name" value="HAD-SF-IA-v3"/>
    <property type="match status" value="1"/>
</dbReference>
<dbReference type="SFLD" id="SFLDS00003">
    <property type="entry name" value="Haloacid_Dehalogenase"/>
    <property type="match status" value="1"/>
</dbReference>
<sequence>MLGDMRTVIFDIGGVLINWAPERAYEPVMPAEQIPAFMERIGFDDWNRANDAVATLDETEAALIARFPADAEAIRAYRRNFLATITEAVPGTGAVIAELIAAGVPTMALTNWAGDMFLQARQRFGILRRFFDIVVSGDEGLVKPHREIFELACARASITPDQGVFIDDSATNVAGAEAVGLTGIRFTEADALRAELVGLGLLGERAPITEPVYHLATREHWEQAQSEGRYPWSSRDVDYLGEGFVHCSFGAQLAGTRARFYGDLTDDDLVLLRLEPDGLPVVVEDGYPHLFAELPLDRVAQASLPA</sequence>
<dbReference type="PANTHER" id="PTHR43611:SF3">
    <property type="entry name" value="FLAVIN MONONUCLEOTIDE HYDROLASE 1, CHLOROPLATIC"/>
    <property type="match status" value="1"/>
</dbReference>
<dbReference type="PANTHER" id="PTHR43611">
    <property type="entry name" value="ALPHA-D-GLUCOSE 1-PHOSPHATE PHOSPHATASE"/>
    <property type="match status" value="1"/>
</dbReference>
<keyword evidence="2" id="KW-1185">Reference proteome</keyword>
<dbReference type="InterPro" id="IPR006439">
    <property type="entry name" value="HAD-SF_hydro_IA"/>
</dbReference>
<dbReference type="InterPro" id="IPR036412">
    <property type="entry name" value="HAD-like_sf"/>
</dbReference>
<protein>
    <submittedName>
        <fullName evidence="1">2-haloacid dehalogenase</fullName>
    </submittedName>
</protein>
<accession>A0A2A9CSJ5</accession>
<proteinExistence type="predicted"/>
<dbReference type="Gene3D" id="3.40.50.1000">
    <property type="entry name" value="HAD superfamily/HAD-like"/>
    <property type="match status" value="1"/>
</dbReference>
<gene>
    <name evidence="1" type="ORF">ATK74_1905</name>
</gene>
<dbReference type="Gene3D" id="3.20.170.20">
    <property type="entry name" value="Protein of unknown function DUF952"/>
    <property type="match status" value="1"/>
</dbReference>
<dbReference type="Pfam" id="PF06108">
    <property type="entry name" value="DUF952"/>
    <property type="match status" value="1"/>
</dbReference>
<dbReference type="SFLD" id="SFLDG01129">
    <property type="entry name" value="C1.5:_HAD__Beta-PGM__Phosphata"/>
    <property type="match status" value="1"/>
</dbReference>
<dbReference type="PRINTS" id="PR00413">
    <property type="entry name" value="HADHALOGNASE"/>
</dbReference>
<evidence type="ECO:0000313" key="1">
    <source>
        <dbReference type="EMBL" id="PFG17338.1"/>
    </source>
</evidence>
<dbReference type="AlphaFoldDB" id="A0A2A9CSJ5"/>
<dbReference type="EMBL" id="PDJC01000001">
    <property type="protein sequence ID" value="PFG17338.1"/>
    <property type="molecule type" value="Genomic_DNA"/>
</dbReference>
<name>A0A2A9CSJ5_9ACTN</name>
<reference evidence="1 2" key="1">
    <citation type="submission" date="2017-10" db="EMBL/GenBank/DDBJ databases">
        <title>Sequencing the genomes of 1000 actinobacteria strains.</title>
        <authorList>
            <person name="Klenk H.-P."/>
        </authorList>
    </citation>
    <scope>NUCLEOTIDE SEQUENCE [LARGE SCALE GENOMIC DNA]</scope>
    <source>
        <strain evidence="1 2">DSM 15597</strain>
    </source>
</reference>
<dbReference type="Proteomes" id="UP000226079">
    <property type="component" value="Unassembled WGS sequence"/>
</dbReference>